<dbReference type="AlphaFoldDB" id="A0A3Q9BR98"/>
<organism evidence="2 3">
    <name type="scientific">Undibacterium parvum</name>
    <dbReference type="NCBI Taxonomy" id="401471"/>
    <lineage>
        <taxon>Bacteria</taxon>
        <taxon>Pseudomonadati</taxon>
        <taxon>Pseudomonadota</taxon>
        <taxon>Betaproteobacteria</taxon>
        <taxon>Burkholderiales</taxon>
        <taxon>Oxalobacteraceae</taxon>
        <taxon>Undibacterium</taxon>
    </lineage>
</organism>
<gene>
    <name evidence="2" type="ORF">EJN92_07440</name>
</gene>
<feature type="compositionally biased region" description="Polar residues" evidence="1">
    <location>
        <begin position="31"/>
        <end position="40"/>
    </location>
</feature>
<dbReference type="EMBL" id="CP034464">
    <property type="protein sequence ID" value="AZP11847.1"/>
    <property type="molecule type" value="Genomic_DNA"/>
</dbReference>
<dbReference type="OrthoDB" id="49105at2"/>
<keyword evidence="3" id="KW-1185">Reference proteome</keyword>
<accession>A0A3Q9BR98</accession>
<feature type="compositionally biased region" description="Low complexity" evidence="1">
    <location>
        <begin position="41"/>
        <end position="60"/>
    </location>
</feature>
<evidence type="ECO:0008006" key="4">
    <source>
        <dbReference type="Google" id="ProtNLM"/>
    </source>
</evidence>
<evidence type="ECO:0000313" key="2">
    <source>
        <dbReference type="EMBL" id="AZP11847.1"/>
    </source>
</evidence>
<dbReference type="RefSeq" id="WP_126127229.1">
    <property type="nucleotide sequence ID" value="NZ_CP034464.1"/>
</dbReference>
<evidence type="ECO:0000256" key="1">
    <source>
        <dbReference type="SAM" id="MobiDB-lite"/>
    </source>
</evidence>
<dbReference type="KEGG" id="upv:EJN92_07440"/>
<proteinExistence type="predicted"/>
<sequence length="214" mass="22868">MTVRIDTTAPSPLPASKLPVKLRDNEHAETLTRNVPSPTLSQDSVSLSASASSKTSFTYSDPRVSQAKEKPDLAALLEESDRKAQEIIDLIRPLIEQQGLNLQKVVSGEQKLTVDPKTIEAAKAAIGPDGEFGVQKTAERILSFAKGAIGGDPAKIDKIRAAVELGFEQAKKILGGSLPEISQQTLVAIQGEFDRWKTDGIPSGETVSLAKKPS</sequence>
<protein>
    <recommendedName>
        <fullName evidence="4">DUF5610 domain-containing protein</fullName>
    </recommendedName>
</protein>
<evidence type="ECO:0000313" key="3">
    <source>
        <dbReference type="Proteomes" id="UP000275663"/>
    </source>
</evidence>
<feature type="compositionally biased region" description="Basic and acidic residues" evidence="1">
    <location>
        <begin position="21"/>
        <end position="30"/>
    </location>
</feature>
<name>A0A3Q9BR98_9BURK</name>
<dbReference type="Proteomes" id="UP000275663">
    <property type="component" value="Chromosome"/>
</dbReference>
<reference evidence="2 3" key="1">
    <citation type="journal article" date="2011" name="Int. J. Syst. Evol. Microbiol.">
        <title>Description of Undibacterium oligocarboniphilum sp. nov., isolated from purified water, and Undibacterium pigrum strain CCUG 49012 as the type strain of Undibacterium parvum sp. nov., and emended descriptions of the genus Undibacterium and the species Undibacterium pigrum.</title>
        <authorList>
            <person name="Eder W."/>
            <person name="Wanner G."/>
            <person name="Ludwig W."/>
            <person name="Busse H.J."/>
            <person name="Ziemke-Kageler F."/>
            <person name="Lang E."/>
        </authorList>
    </citation>
    <scope>NUCLEOTIDE SEQUENCE [LARGE SCALE GENOMIC DNA]</scope>
    <source>
        <strain evidence="2 3">DSM 23061</strain>
    </source>
</reference>
<feature type="region of interest" description="Disordered" evidence="1">
    <location>
        <begin position="1"/>
        <end position="68"/>
    </location>
</feature>